<protein>
    <submittedName>
        <fullName evidence="2">ACH96225.1 OrNV gp095-like protein</fullName>
    </submittedName>
</protein>
<organism evidence="2 3">
    <name type="scientific">Kallithea virus</name>
    <dbReference type="NCBI Taxonomy" id="1654582"/>
    <lineage>
        <taxon>Viruses</taxon>
        <taxon>Viruses incertae sedis</taxon>
        <taxon>Naldaviricetes</taxon>
        <taxon>Lefavirales</taxon>
        <taxon>Nudiviridae</taxon>
        <taxon>Alphanudivirus</taxon>
        <taxon>Alphanudivirus dromelanogasteris</taxon>
    </lineage>
</organism>
<proteinExistence type="predicted"/>
<name>A0A1S5VG43_9VIRU</name>
<feature type="region of interest" description="Disordered" evidence="1">
    <location>
        <begin position="41"/>
        <end position="81"/>
    </location>
</feature>
<feature type="region of interest" description="Disordered" evidence="1">
    <location>
        <begin position="1"/>
        <end position="20"/>
    </location>
</feature>
<feature type="compositionally biased region" description="Low complexity" evidence="1">
    <location>
        <begin position="44"/>
        <end position="53"/>
    </location>
</feature>
<sequence length="393" mass="44941">MATIITNSSNSSIESSTGNISTSSTFTISSMLGNKKKRKFETTNSSNYNNNNNNDDDHKCDENSNDGNNNNADDDKCRNKNSNKKAKKLPTLFVPTILHCGQEYKVGDTRFILSKTRGSIHLYKMKDYNIITNEPINDFDLKNKVPESMKPLLEARWYYALHVSYGMAVSINRSILRARITGGEILAYKYTECSIEGNECVYYGFIPTLLPKQSKPLASFSTKKQQCKRNSVSKKLNCSYSNNINNDTSTIINNNIFEGTHRICRIATNSVWPRKLYIHLTREYVCSCSENCWIWTVRLGDYRTVQKYCFKKIPWSELYVIMGENDSQCLEQLKIARACVVCAQCFDCANSTAFCRRHKNCKHKRAIFFEDSTTDINNKTLIADSKIKSCIKF</sequence>
<evidence type="ECO:0000313" key="3">
    <source>
        <dbReference type="Proteomes" id="UP000204438"/>
    </source>
</evidence>
<dbReference type="OrthoDB" id="11546at10239"/>
<evidence type="ECO:0000313" key="2">
    <source>
        <dbReference type="EMBL" id="AQN78612.1"/>
    </source>
</evidence>
<dbReference type="Proteomes" id="UP000204438">
    <property type="component" value="Segment"/>
</dbReference>
<dbReference type="EMBL" id="KX130344">
    <property type="protein sequence ID" value="AQN78612.1"/>
    <property type="molecule type" value="Genomic_DNA"/>
</dbReference>
<accession>A0A1S5VG43</accession>
<evidence type="ECO:0000256" key="1">
    <source>
        <dbReference type="SAM" id="MobiDB-lite"/>
    </source>
</evidence>
<dbReference type="KEGG" id="vg:31079524"/>
<dbReference type="GeneID" id="31079524"/>
<dbReference type="RefSeq" id="YP_009345917.1">
    <property type="nucleotide sequence ID" value="NC_033829.1"/>
</dbReference>
<keyword evidence="3" id="KW-1185">Reference proteome</keyword>
<reference evidence="3" key="1">
    <citation type="submission" date="2016-04" db="EMBL/GenBank/DDBJ databases">
        <title>The complete genome of Kallithea virus.</title>
        <authorList>
            <consortium name="DrosEU Consortium"/>
            <person name="Obbard D.J."/>
            <person name="Serga S."/>
            <person name="Kozeretska I."/>
            <person name="Waldron F.M."/>
            <person name="Webster C.L."/>
            <person name="Staubach F."/>
        </authorList>
    </citation>
    <scope>NUCLEOTIDE SEQUENCE [LARGE SCALE GENOMIC DNA]</scope>
</reference>